<accession>A0A2A9CRG8</accession>
<keyword evidence="4 7" id="KW-0665">Pyrimidine biosynthesis</keyword>
<dbReference type="NCBIfam" id="TIGR02127">
    <property type="entry name" value="pyrF_sub2"/>
    <property type="match status" value="1"/>
</dbReference>
<gene>
    <name evidence="7" type="primary">pyrF</name>
    <name evidence="9" type="ORF">ATK74_1269</name>
</gene>
<evidence type="ECO:0000256" key="7">
    <source>
        <dbReference type="HAMAP-Rule" id="MF_01215"/>
    </source>
</evidence>
<dbReference type="InterPro" id="IPR001754">
    <property type="entry name" value="OMPdeCOase_dom"/>
</dbReference>
<comment type="catalytic activity">
    <reaction evidence="6 7">
        <text>orotidine 5'-phosphate + H(+) = UMP + CO2</text>
        <dbReference type="Rhea" id="RHEA:11596"/>
        <dbReference type="ChEBI" id="CHEBI:15378"/>
        <dbReference type="ChEBI" id="CHEBI:16526"/>
        <dbReference type="ChEBI" id="CHEBI:57538"/>
        <dbReference type="ChEBI" id="CHEBI:57865"/>
        <dbReference type="EC" id="4.1.1.23"/>
    </reaction>
</comment>
<comment type="caution">
    <text evidence="9">The sequence shown here is derived from an EMBL/GenBank/DDBJ whole genome shotgun (WGS) entry which is preliminary data.</text>
</comment>
<evidence type="ECO:0000256" key="4">
    <source>
        <dbReference type="ARBA" id="ARBA00022975"/>
    </source>
</evidence>
<dbReference type="PANTHER" id="PTHR43375">
    <property type="entry name" value="OROTIDINE 5'-PHOSPHATE DECARBOXYLASE"/>
    <property type="match status" value="1"/>
</dbReference>
<organism evidence="9 10">
    <name type="scientific">Propionicimonas paludicola</name>
    <dbReference type="NCBI Taxonomy" id="185243"/>
    <lineage>
        <taxon>Bacteria</taxon>
        <taxon>Bacillati</taxon>
        <taxon>Actinomycetota</taxon>
        <taxon>Actinomycetes</taxon>
        <taxon>Propionibacteriales</taxon>
        <taxon>Nocardioidaceae</taxon>
        <taxon>Propionicimonas</taxon>
    </lineage>
</organism>
<dbReference type="CDD" id="cd04725">
    <property type="entry name" value="OMP_decarboxylase_like"/>
    <property type="match status" value="1"/>
</dbReference>
<evidence type="ECO:0000256" key="3">
    <source>
        <dbReference type="ARBA" id="ARBA00022793"/>
    </source>
</evidence>
<keyword evidence="5 7" id="KW-0456">Lyase</keyword>
<dbReference type="HAMAP" id="MF_01215">
    <property type="entry name" value="OMPdecase_type2"/>
    <property type="match status" value="1"/>
</dbReference>
<dbReference type="GO" id="GO:0006207">
    <property type="term" value="P:'de novo' pyrimidine nucleobase biosynthetic process"/>
    <property type="evidence" value="ECO:0007669"/>
    <property type="project" value="InterPro"/>
</dbReference>
<dbReference type="InterPro" id="IPR013785">
    <property type="entry name" value="Aldolase_TIM"/>
</dbReference>
<evidence type="ECO:0000313" key="10">
    <source>
        <dbReference type="Proteomes" id="UP000226079"/>
    </source>
</evidence>
<dbReference type="OrthoDB" id="9808470at2"/>
<feature type="active site" description="Proton donor" evidence="7">
    <location>
        <position position="96"/>
    </location>
</feature>
<dbReference type="AlphaFoldDB" id="A0A2A9CRG8"/>
<dbReference type="InterPro" id="IPR011995">
    <property type="entry name" value="OMPdecase_type-2"/>
</dbReference>
<evidence type="ECO:0000256" key="5">
    <source>
        <dbReference type="ARBA" id="ARBA00023239"/>
    </source>
</evidence>
<dbReference type="Proteomes" id="UP000226079">
    <property type="component" value="Unassembled WGS sequence"/>
</dbReference>
<evidence type="ECO:0000259" key="8">
    <source>
        <dbReference type="SMART" id="SM00934"/>
    </source>
</evidence>
<sequence>MTGYLARLSQVSAARGALCVGVDPHPGLLSAWGLESTASGLERFSRQLVEALGEQVAVIKPQSAFFESFGSAGIAVLERLLADIRAAGALSILDVKRGDIGSTMTAYAQAYLADGAPLSADAITVSPFLGFGSLQPAFDLAVENGRGVYVLARTSNPEGGQVQLAQTEGHSVAQEIVDQAIAANAASGQPAIGLVIGATHQNLGCDLAAFNGSILVPGIGAQGGRMSDLPTLFGPAFGKVLPMVGRELLGSGPDRQSLRDKAVQLIGQIPDAARHDS</sequence>
<evidence type="ECO:0000256" key="1">
    <source>
        <dbReference type="ARBA" id="ARBA00004861"/>
    </source>
</evidence>
<dbReference type="GO" id="GO:0004590">
    <property type="term" value="F:orotidine-5'-phosphate decarboxylase activity"/>
    <property type="evidence" value="ECO:0007669"/>
    <property type="project" value="UniProtKB-UniRule"/>
</dbReference>
<dbReference type="PANTHER" id="PTHR43375:SF1">
    <property type="entry name" value="OROTIDINE 5'-PHOSPHATE DECARBOXYLASE"/>
    <property type="match status" value="1"/>
</dbReference>
<dbReference type="EMBL" id="PDJC01000001">
    <property type="protein sequence ID" value="PFG16716.1"/>
    <property type="molecule type" value="Genomic_DNA"/>
</dbReference>
<dbReference type="GO" id="GO:0044205">
    <property type="term" value="P:'de novo' UMP biosynthetic process"/>
    <property type="evidence" value="ECO:0007669"/>
    <property type="project" value="UniProtKB-UniRule"/>
</dbReference>
<dbReference type="InterPro" id="IPR011060">
    <property type="entry name" value="RibuloseP-bd_barrel"/>
</dbReference>
<comment type="similarity">
    <text evidence="2 7">Belongs to the OMP decarboxylase family. Type 2 subfamily.</text>
</comment>
<dbReference type="UniPathway" id="UPA00070">
    <property type="reaction ID" value="UER00120"/>
</dbReference>
<keyword evidence="10" id="KW-1185">Reference proteome</keyword>
<name>A0A2A9CRG8_9ACTN</name>
<dbReference type="Gene3D" id="3.20.20.70">
    <property type="entry name" value="Aldolase class I"/>
    <property type="match status" value="1"/>
</dbReference>
<dbReference type="Pfam" id="PF00215">
    <property type="entry name" value="OMPdecase"/>
    <property type="match status" value="1"/>
</dbReference>
<reference evidence="9 10" key="1">
    <citation type="submission" date="2017-10" db="EMBL/GenBank/DDBJ databases">
        <title>Sequencing the genomes of 1000 actinobacteria strains.</title>
        <authorList>
            <person name="Klenk H.-P."/>
        </authorList>
    </citation>
    <scope>NUCLEOTIDE SEQUENCE [LARGE SCALE GENOMIC DNA]</scope>
    <source>
        <strain evidence="9 10">DSM 15597</strain>
    </source>
</reference>
<feature type="domain" description="Orotidine 5'-phosphate decarboxylase" evidence="8">
    <location>
        <begin position="17"/>
        <end position="261"/>
    </location>
</feature>
<comment type="pathway">
    <text evidence="1 7">Pyrimidine metabolism; UMP biosynthesis via de novo pathway; UMP from orotate: step 2/2.</text>
</comment>
<evidence type="ECO:0000256" key="2">
    <source>
        <dbReference type="ARBA" id="ARBA00008847"/>
    </source>
</evidence>
<dbReference type="RefSeq" id="WP_098460229.1">
    <property type="nucleotide sequence ID" value="NZ_PDJC01000001.1"/>
</dbReference>
<dbReference type="SMART" id="SM00934">
    <property type="entry name" value="OMPdecase"/>
    <property type="match status" value="1"/>
</dbReference>
<dbReference type="EC" id="4.1.1.23" evidence="7"/>
<proteinExistence type="inferred from homology"/>
<dbReference type="SUPFAM" id="SSF51366">
    <property type="entry name" value="Ribulose-phoshate binding barrel"/>
    <property type="match status" value="1"/>
</dbReference>
<keyword evidence="3 7" id="KW-0210">Decarboxylase</keyword>
<evidence type="ECO:0000313" key="9">
    <source>
        <dbReference type="EMBL" id="PFG16716.1"/>
    </source>
</evidence>
<evidence type="ECO:0000256" key="6">
    <source>
        <dbReference type="ARBA" id="ARBA00049157"/>
    </source>
</evidence>
<protein>
    <recommendedName>
        <fullName evidence="7">Orotidine 5'-phosphate decarboxylase</fullName>
        <ecNumber evidence="7">4.1.1.23</ecNumber>
    </recommendedName>
    <alternativeName>
        <fullName evidence="7">OMP decarboxylase</fullName>
        <shortName evidence="7">OMPDCase</shortName>
        <shortName evidence="7">OMPdecase</shortName>
    </alternativeName>
</protein>